<proteinExistence type="predicted"/>
<reference evidence="8 9" key="1">
    <citation type="submission" date="2017-03" db="EMBL/GenBank/DDBJ databases">
        <authorList>
            <person name="Afonso C.L."/>
            <person name="Miller P.J."/>
            <person name="Scott M.A."/>
            <person name="Spackman E."/>
            <person name="Goraichik I."/>
            <person name="Dimitrov K.M."/>
            <person name="Suarez D.L."/>
            <person name="Swayne D.E."/>
        </authorList>
    </citation>
    <scope>NUCLEOTIDE SEQUENCE [LARGE SCALE GENOMIC DNA]</scope>
    <source>
        <strain evidence="8 9">CECT 8110</strain>
    </source>
</reference>
<feature type="domain" description="OmpA-like" evidence="7">
    <location>
        <begin position="202"/>
        <end position="322"/>
    </location>
</feature>
<dbReference type="InterPro" id="IPR006665">
    <property type="entry name" value="OmpA-like"/>
</dbReference>
<dbReference type="Proteomes" id="UP000193207">
    <property type="component" value="Unassembled WGS sequence"/>
</dbReference>
<name>A0A1X6ZP94_9RHOB</name>
<comment type="subcellular location">
    <subcellularLocation>
        <location evidence="1">Cell outer membrane</location>
    </subcellularLocation>
</comment>
<evidence type="ECO:0000259" key="7">
    <source>
        <dbReference type="PROSITE" id="PS51123"/>
    </source>
</evidence>
<dbReference type="RefSeq" id="WP_085818678.1">
    <property type="nucleotide sequence ID" value="NZ_RBXI01000006.1"/>
</dbReference>
<dbReference type="InterPro" id="IPR050330">
    <property type="entry name" value="Bact_OuterMem_StrucFunc"/>
</dbReference>
<dbReference type="SUPFAM" id="SSF103088">
    <property type="entry name" value="OmpA-like"/>
    <property type="match status" value="1"/>
</dbReference>
<evidence type="ECO:0000256" key="2">
    <source>
        <dbReference type="ARBA" id="ARBA00023136"/>
    </source>
</evidence>
<organism evidence="8 9">
    <name type="scientific">Roseovarius halotolerans</name>
    <dbReference type="NCBI Taxonomy" id="505353"/>
    <lineage>
        <taxon>Bacteria</taxon>
        <taxon>Pseudomonadati</taxon>
        <taxon>Pseudomonadota</taxon>
        <taxon>Alphaproteobacteria</taxon>
        <taxon>Rhodobacterales</taxon>
        <taxon>Roseobacteraceae</taxon>
        <taxon>Roseovarius</taxon>
    </lineage>
</organism>
<evidence type="ECO:0000256" key="3">
    <source>
        <dbReference type="ARBA" id="ARBA00023237"/>
    </source>
</evidence>
<dbReference type="InterPro" id="IPR036737">
    <property type="entry name" value="OmpA-like_sf"/>
</dbReference>
<feature type="signal peptide" evidence="6">
    <location>
        <begin position="1"/>
        <end position="21"/>
    </location>
</feature>
<dbReference type="PANTHER" id="PTHR30329">
    <property type="entry name" value="STATOR ELEMENT OF FLAGELLAR MOTOR COMPLEX"/>
    <property type="match status" value="1"/>
</dbReference>
<dbReference type="AlphaFoldDB" id="A0A1X6ZP94"/>
<dbReference type="PANTHER" id="PTHR30329:SF21">
    <property type="entry name" value="LIPOPROTEIN YIAD-RELATED"/>
    <property type="match status" value="1"/>
</dbReference>
<keyword evidence="6" id="KW-0732">Signal</keyword>
<gene>
    <name evidence="8" type="primary">oprF_2</name>
    <name evidence="8" type="ORF">ROH8110_03132</name>
</gene>
<keyword evidence="2 4" id="KW-0472">Membrane</keyword>
<dbReference type="GO" id="GO:0009279">
    <property type="term" value="C:cell outer membrane"/>
    <property type="evidence" value="ECO:0007669"/>
    <property type="project" value="UniProtKB-SubCell"/>
</dbReference>
<dbReference type="PRINTS" id="PR01021">
    <property type="entry name" value="OMPADOMAIN"/>
</dbReference>
<accession>A0A1X6ZP94</accession>
<protein>
    <submittedName>
        <fullName evidence="8">Outer membrane porin F</fullName>
    </submittedName>
</protein>
<evidence type="ECO:0000256" key="6">
    <source>
        <dbReference type="SAM" id="SignalP"/>
    </source>
</evidence>
<dbReference type="CDD" id="cd07185">
    <property type="entry name" value="OmpA_C-like"/>
    <property type="match status" value="1"/>
</dbReference>
<evidence type="ECO:0000256" key="4">
    <source>
        <dbReference type="PROSITE-ProRule" id="PRU00473"/>
    </source>
</evidence>
<evidence type="ECO:0000256" key="5">
    <source>
        <dbReference type="SAM" id="MobiDB-lite"/>
    </source>
</evidence>
<dbReference type="Pfam" id="PF00691">
    <property type="entry name" value="OmpA"/>
    <property type="match status" value="1"/>
</dbReference>
<evidence type="ECO:0000313" key="8">
    <source>
        <dbReference type="EMBL" id="SLN57048.1"/>
    </source>
</evidence>
<evidence type="ECO:0000313" key="9">
    <source>
        <dbReference type="Proteomes" id="UP000193207"/>
    </source>
</evidence>
<dbReference type="InterPro" id="IPR006664">
    <property type="entry name" value="OMP_bac"/>
</dbReference>
<keyword evidence="3" id="KW-0998">Cell outer membrane</keyword>
<dbReference type="EMBL" id="FWFU01000004">
    <property type="protein sequence ID" value="SLN57048.1"/>
    <property type="molecule type" value="Genomic_DNA"/>
</dbReference>
<evidence type="ECO:0000256" key="1">
    <source>
        <dbReference type="ARBA" id="ARBA00004442"/>
    </source>
</evidence>
<dbReference type="OrthoDB" id="9792021at2"/>
<sequence>MSLRLTLIALAMTLAPPMARAVDLTIPGSAAMTREIVEEAGSYRLPVGPYSDGLVYSFRVEGAIVQQAWRIEAQGMTTLQILAPMRQQLVDAGFEILFECTAPTCGGFDFRFNTRVMAAPDMFVDLLDFRFLSARRNGQDNGADYVTLLVSRANDSGYVQIIQAGGEQIEVADTPTAPAAGSGSAPPVAPGAAPLSDQPLAQALLDRGHVILSDLDFETGSSALGAGPFASLRALADFLNADSARRVALVGHTDTVGGLEPNIALSRERAASVLSRLAEDYQVPRAQMDAEGAGYLAPIASNRSDHGRESNRRVEVVLLRSE</sequence>
<keyword evidence="9" id="KW-1185">Reference proteome</keyword>
<dbReference type="Gene3D" id="3.30.1330.60">
    <property type="entry name" value="OmpA-like domain"/>
    <property type="match status" value="1"/>
</dbReference>
<feature type="chain" id="PRO_5012507688" evidence="6">
    <location>
        <begin position="22"/>
        <end position="322"/>
    </location>
</feature>
<feature type="region of interest" description="Disordered" evidence="5">
    <location>
        <begin position="174"/>
        <end position="193"/>
    </location>
</feature>
<dbReference type="PROSITE" id="PS51123">
    <property type="entry name" value="OMPA_2"/>
    <property type="match status" value="1"/>
</dbReference>